<evidence type="ECO:0000313" key="2">
    <source>
        <dbReference type="Proteomes" id="UP001165160"/>
    </source>
</evidence>
<dbReference type="Proteomes" id="UP001165160">
    <property type="component" value="Unassembled WGS sequence"/>
</dbReference>
<sequence>MSLKESMKRLAYMCERCNEEGTEEYDVKDIVKSGAYAFDFNHDTLHSVETNIFKPWLTSALSSSPSSIHSVLSECWSRKSAINSHASTCKSLLSSLSKYRSVPSSLLALQKTCTTIASLIDSNIHDQDTVLVPSINAAATSSQQKRLNNKILKSLGITQARTHLSSMWEVVRNEPEEVELWKIKIPKVARIIAGSKSWEDKIGRMKEITPNSL</sequence>
<proteinExistence type="predicted"/>
<protein>
    <submittedName>
        <fullName evidence="1">Uncharacterized protein</fullName>
    </submittedName>
</protein>
<gene>
    <name evidence="1" type="ORF">TrVE_jg9896</name>
</gene>
<evidence type="ECO:0000313" key="1">
    <source>
        <dbReference type="EMBL" id="GMH48058.1"/>
    </source>
</evidence>
<organism evidence="1 2">
    <name type="scientific">Triparma verrucosa</name>
    <dbReference type="NCBI Taxonomy" id="1606542"/>
    <lineage>
        <taxon>Eukaryota</taxon>
        <taxon>Sar</taxon>
        <taxon>Stramenopiles</taxon>
        <taxon>Ochrophyta</taxon>
        <taxon>Bolidophyceae</taxon>
        <taxon>Parmales</taxon>
        <taxon>Triparmaceae</taxon>
        <taxon>Triparma</taxon>
    </lineage>
</organism>
<comment type="caution">
    <text evidence="1">The sequence shown here is derived from an EMBL/GenBank/DDBJ whole genome shotgun (WGS) entry which is preliminary data.</text>
</comment>
<accession>A0A9W7DRG6</accession>
<dbReference type="EMBL" id="BRXX01000579">
    <property type="protein sequence ID" value="GMH48058.1"/>
    <property type="molecule type" value="Genomic_DNA"/>
</dbReference>
<reference evidence="2" key="1">
    <citation type="journal article" date="2023" name="Commun. Biol.">
        <title>Genome analysis of Parmales, the sister group of diatoms, reveals the evolutionary specialization of diatoms from phago-mixotrophs to photoautotrophs.</title>
        <authorList>
            <person name="Ban H."/>
            <person name="Sato S."/>
            <person name="Yoshikawa S."/>
            <person name="Yamada K."/>
            <person name="Nakamura Y."/>
            <person name="Ichinomiya M."/>
            <person name="Sato N."/>
            <person name="Blanc-Mathieu R."/>
            <person name="Endo H."/>
            <person name="Kuwata A."/>
            <person name="Ogata H."/>
        </authorList>
    </citation>
    <scope>NUCLEOTIDE SEQUENCE [LARGE SCALE GENOMIC DNA]</scope>
    <source>
        <strain evidence="2">NIES 3699</strain>
    </source>
</reference>
<dbReference type="AlphaFoldDB" id="A0A9W7DRG6"/>
<name>A0A9W7DRG6_9STRA</name>
<keyword evidence="2" id="KW-1185">Reference proteome</keyword>